<proteinExistence type="predicted"/>
<dbReference type="InterPro" id="IPR000182">
    <property type="entry name" value="GNAT_dom"/>
</dbReference>
<dbReference type="SUPFAM" id="SSF55729">
    <property type="entry name" value="Acyl-CoA N-acyltransferases (Nat)"/>
    <property type="match status" value="1"/>
</dbReference>
<dbReference type="EMBL" id="LAZR01065884">
    <property type="protein sequence ID" value="KKK54662.1"/>
    <property type="molecule type" value="Genomic_DNA"/>
</dbReference>
<evidence type="ECO:0000313" key="2">
    <source>
        <dbReference type="EMBL" id="KKK54662.1"/>
    </source>
</evidence>
<dbReference type="CDD" id="cd04301">
    <property type="entry name" value="NAT_SF"/>
    <property type="match status" value="1"/>
</dbReference>
<sequence>MSLPDFSLPVFFANENAALLQEAIAKVETPNGVSIRVVEFETDLQAITDLPMNRFVDTIHPAYGMTSSDCSDELTLIATRNEAPIGHISASFELMGQSQTNLDLWVSGVFVASGERRKGIATALGKAMIQTAEAWRRQVAHTRGMNALGE</sequence>
<comment type="caution">
    <text evidence="2">The sequence shown here is derived from an EMBL/GenBank/DDBJ whole genome shotgun (WGS) entry which is preliminary data.</text>
</comment>
<dbReference type="GO" id="GO:0016747">
    <property type="term" value="F:acyltransferase activity, transferring groups other than amino-acyl groups"/>
    <property type="evidence" value="ECO:0007669"/>
    <property type="project" value="InterPro"/>
</dbReference>
<dbReference type="Pfam" id="PF00583">
    <property type="entry name" value="Acetyltransf_1"/>
    <property type="match status" value="1"/>
</dbReference>
<feature type="domain" description="N-acetyltransferase" evidence="1">
    <location>
        <begin position="35"/>
        <end position="150"/>
    </location>
</feature>
<evidence type="ECO:0000259" key="1">
    <source>
        <dbReference type="PROSITE" id="PS51186"/>
    </source>
</evidence>
<name>A0A0F8WCT5_9ZZZZ</name>
<protein>
    <recommendedName>
        <fullName evidence="1">N-acetyltransferase domain-containing protein</fullName>
    </recommendedName>
</protein>
<accession>A0A0F8WCT5</accession>
<reference evidence="2" key="1">
    <citation type="journal article" date="2015" name="Nature">
        <title>Complex archaea that bridge the gap between prokaryotes and eukaryotes.</title>
        <authorList>
            <person name="Spang A."/>
            <person name="Saw J.H."/>
            <person name="Jorgensen S.L."/>
            <person name="Zaremba-Niedzwiedzka K."/>
            <person name="Martijn J."/>
            <person name="Lind A.E."/>
            <person name="van Eijk R."/>
            <person name="Schleper C."/>
            <person name="Guy L."/>
            <person name="Ettema T.J."/>
        </authorList>
    </citation>
    <scope>NUCLEOTIDE SEQUENCE</scope>
</reference>
<dbReference type="AlphaFoldDB" id="A0A0F8WCT5"/>
<dbReference type="PROSITE" id="PS51186">
    <property type="entry name" value="GNAT"/>
    <property type="match status" value="1"/>
</dbReference>
<organism evidence="2">
    <name type="scientific">marine sediment metagenome</name>
    <dbReference type="NCBI Taxonomy" id="412755"/>
    <lineage>
        <taxon>unclassified sequences</taxon>
        <taxon>metagenomes</taxon>
        <taxon>ecological metagenomes</taxon>
    </lineage>
</organism>
<dbReference type="Gene3D" id="3.40.630.30">
    <property type="match status" value="1"/>
</dbReference>
<gene>
    <name evidence="2" type="ORF">LCGC14_3082450</name>
</gene>
<dbReference type="InterPro" id="IPR016181">
    <property type="entry name" value="Acyl_CoA_acyltransferase"/>
</dbReference>
<feature type="non-terminal residue" evidence="2">
    <location>
        <position position="150"/>
    </location>
</feature>